<accession>A0A1Y5TI80</accession>
<dbReference type="PANTHER" id="PTHR37549:SF1">
    <property type="entry name" value="LIPOPROTEIN LPRI"/>
    <property type="match status" value="1"/>
</dbReference>
<feature type="signal peptide" evidence="1">
    <location>
        <begin position="1"/>
        <end position="18"/>
    </location>
</feature>
<sequence>MMRAFVLLAALAAGPAAAQTPDWCGASSLNTAERTICTTPALQWRDRAVNRLWGRLDGRAGTTVRRDNWLASRNACGSNVACLTDSYDARIFEMRELAGIGDRPRLRPWCDTGGLSATEQTICGTPRLADYDAALQHLSDTLDNAPGPDGWLSRRDSCGTDAVCIEDSYLDRFATLGAIARTRE</sequence>
<proteinExistence type="predicted"/>
<dbReference type="EMBL" id="FWFV01000011">
    <property type="protein sequence ID" value="SLN64678.1"/>
    <property type="molecule type" value="Genomic_DNA"/>
</dbReference>
<evidence type="ECO:0000313" key="3">
    <source>
        <dbReference type="Proteomes" id="UP000193870"/>
    </source>
</evidence>
<dbReference type="Proteomes" id="UP000193870">
    <property type="component" value="Unassembled WGS sequence"/>
</dbReference>
<organism evidence="2 3">
    <name type="scientific">Palleronia marisminoris</name>
    <dbReference type="NCBI Taxonomy" id="315423"/>
    <lineage>
        <taxon>Bacteria</taxon>
        <taxon>Pseudomonadati</taxon>
        <taxon>Pseudomonadota</taxon>
        <taxon>Alphaproteobacteria</taxon>
        <taxon>Rhodobacterales</taxon>
        <taxon>Roseobacteraceae</taxon>
        <taxon>Palleronia</taxon>
    </lineage>
</organism>
<name>A0A1Y5TI80_9RHOB</name>
<dbReference type="PANTHER" id="PTHR37549">
    <property type="entry name" value="LIPOPROTEIN LPRI"/>
    <property type="match status" value="1"/>
</dbReference>
<dbReference type="GO" id="GO:0005576">
    <property type="term" value="C:extracellular region"/>
    <property type="evidence" value="ECO:0007669"/>
    <property type="project" value="TreeGrafter"/>
</dbReference>
<dbReference type="STRING" id="315423.SAMN04488020_11238"/>
<dbReference type="AlphaFoldDB" id="A0A1Y5TI80"/>
<keyword evidence="3" id="KW-1185">Reference proteome</keyword>
<feature type="chain" id="PRO_5011007550" description="Lysozyme inhibitor LprI N-terminal domain-containing protein" evidence="1">
    <location>
        <begin position="19"/>
        <end position="184"/>
    </location>
</feature>
<keyword evidence="1" id="KW-0732">Signal</keyword>
<protein>
    <recommendedName>
        <fullName evidence="4">Lysozyme inhibitor LprI N-terminal domain-containing protein</fullName>
    </recommendedName>
</protein>
<gene>
    <name evidence="2" type="ORF">PAM7066_03212</name>
</gene>
<dbReference type="InterPro" id="IPR052755">
    <property type="entry name" value="Lysozyme_Inhibitor_LprI"/>
</dbReference>
<evidence type="ECO:0008006" key="4">
    <source>
        <dbReference type="Google" id="ProtNLM"/>
    </source>
</evidence>
<evidence type="ECO:0000256" key="1">
    <source>
        <dbReference type="SAM" id="SignalP"/>
    </source>
</evidence>
<reference evidence="2 3" key="1">
    <citation type="submission" date="2017-03" db="EMBL/GenBank/DDBJ databases">
        <authorList>
            <person name="Afonso C.L."/>
            <person name="Miller P.J."/>
            <person name="Scott M.A."/>
            <person name="Spackman E."/>
            <person name="Goraichik I."/>
            <person name="Dimitrov K.M."/>
            <person name="Suarez D.L."/>
            <person name="Swayne D.E."/>
        </authorList>
    </citation>
    <scope>NUCLEOTIDE SEQUENCE [LARGE SCALE GENOMIC DNA]</scope>
    <source>
        <strain evidence="2 3">CECT 7066</strain>
    </source>
</reference>
<evidence type="ECO:0000313" key="2">
    <source>
        <dbReference type="EMBL" id="SLN64678.1"/>
    </source>
</evidence>